<dbReference type="PANTHER" id="PTHR24006:SF915">
    <property type="entry name" value="UBIQUITIN CARBOXYL-TERMINAL HYDROLASE-RELATED"/>
    <property type="match status" value="1"/>
</dbReference>
<dbReference type="PROSITE" id="PS50235">
    <property type="entry name" value="USP_3"/>
    <property type="match status" value="1"/>
</dbReference>
<dbReference type="Pfam" id="PF00443">
    <property type="entry name" value="UCH"/>
    <property type="match status" value="1"/>
</dbReference>
<dbReference type="GO" id="GO:0004843">
    <property type="term" value="F:cysteine-type deubiquitinase activity"/>
    <property type="evidence" value="ECO:0007669"/>
    <property type="project" value="InterPro"/>
</dbReference>
<evidence type="ECO:0000256" key="1">
    <source>
        <dbReference type="SAM" id="MobiDB-lite"/>
    </source>
</evidence>
<dbReference type="PANTHER" id="PTHR24006">
    <property type="entry name" value="UBIQUITIN CARBOXYL-TERMINAL HYDROLASE"/>
    <property type="match status" value="1"/>
</dbReference>
<dbReference type="CDD" id="cd02257">
    <property type="entry name" value="Peptidase_C19"/>
    <property type="match status" value="1"/>
</dbReference>
<dbReference type="GO" id="GO:0005829">
    <property type="term" value="C:cytosol"/>
    <property type="evidence" value="ECO:0007669"/>
    <property type="project" value="TreeGrafter"/>
</dbReference>
<organism evidence="3 4">
    <name type="scientific">Xyrichtys novacula</name>
    <name type="common">Pearly razorfish</name>
    <name type="synonym">Hemipteronotus novacula</name>
    <dbReference type="NCBI Taxonomy" id="13765"/>
    <lineage>
        <taxon>Eukaryota</taxon>
        <taxon>Metazoa</taxon>
        <taxon>Chordata</taxon>
        <taxon>Craniata</taxon>
        <taxon>Vertebrata</taxon>
        <taxon>Euteleostomi</taxon>
        <taxon>Actinopterygii</taxon>
        <taxon>Neopterygii</taxon>
        <taxon>Teleostei</taxon>
        <taxon>Neoteleostei</taxon>
        <taxon>Acanthomorphata</taxon>
        <taxon>Eupercaria</taxon>
        <taxon>Labriformes</taxon>
        <taxon>Labridae</taxon>
        <taxon>Xyrichtys</taxon>
    </lineage>
</organism>
<dbReference type="PROSITE" id="PS00973">
    <property type="entry name" value="USP_2"/>
    <property type="match status" value="1"/>
</dbReference>
<dbReference type="InterPro" id="IPR038765">
    <property type="entry name" value="Papain-like_cys_pep_sf"/>
</dbReference>
<dbReference type="GO" id="GO:0005634">
    <property type="term" value="C:nucleus"/>
    <property type="evidence" value="ECO:0007669"/>
    <property type="project" value="TreeGrafter"/>
</dbReference>
<evidence type="ECO:0000259" key="2">
    <source>
        <dbReference type="PROSITE" id="PS50235"/>
    </source>
</evidence>
<dbReference type="SUPFAM" id="SSF54001">
    <property type="entry name" value="Cysteine proteinases"/>
    <property type="match status" value="1"/>
</dbReference>
<reference evidence="3" key="1">
    <citation type="submission" date="2023-08" db="EMBL/GenBank/DDBJ databases">
        <authorList>
            <person name="Alioto T."/>
            <person name="Alioto T."/>
            <person name="Gomez Garrido J."/>
        </authorList>
    </citation>
    <scope>NUCLEOTIDE SEQUENCE</scope>
</reference>
<accession>A0AAV1EWN3</accession>
<dbReference type="Gene3D" id="3.90.70.10">
    <property type="entry name" value="Cysteine proteinases"/>
    <property type="match status" value="1"/>
</dbReference>
<dbReference type="InterPro" id="IPR050164">
    <property type="entry name" value="Peptidase_C19"/>
</dbReference>
<proteinExistence type="predicted"/>
<dbReference type="GO" id="GO:0000082">
    <property type="term" value="P:G1/S transition of mitotic cell cycle"/>
    <property type="evidence" value="ECO:0007669"/>
    <property type="project" value="TreeGrafter"/>
</dbReference>
<name>A0AAV1EWN3_XYRNO</name>
<feature type="compositionally biased region" description="Basic and acidic residues" evidence="1">
    <location>
        <begin position="345"/>
        <end position="359"/>
    </location>
</feature>
<keyword evidence="3" id="KW-0378">Hydrolase</keyword>
<protein>
    <submittedName>
        <fullName evidence="3">Ubiquitin carboxyl-terminal hydrolase 37-like</fullName>
    </submittedName>
</protein>
<dbReference type="InterPro" id="IPR001394">
    <property type="entry name" value="Peptidase_C19_UCH"/>
</dbReference>
<dbReference type="EMBL" id="OY660866">
    <property type="protein sequence ID" value="CAJ1053100.1"/>
    <property type="molecule type" value="Genomic_DNA"/>
</dbReference>
<dbReference type="InterPro" id="IPR028889">
    <property type="entry name" value="USP"/>
</dbReference>
<keyword evidence="4" id="KW-1185">Reference proteome</keyword>
<evidence type="ECO:0000313" key="3">
    <source>
        <dbReference type="EMBL" id="CAJ1053100.1"/>
    </source>
</evidence>
<dbReference type="GO" id="GO:0016579">
    <property type="term" value="P:protein deubiquitination"/>
    <property type="evidence" value="ECO:0007669"/>
    <property type="project" value="InterPro"/>
</dbReference>
<dbReference type="Proteomes" id="UP001178508">
    <property type="component" value="Chromosome 3"/>
</dbReference>
<dbReference type="AlphaFoldDB" id="A0AAV1EWN3"/>
<gene>
    <name evidence="3" type="ORF">XNOV1_A020211</name>
</gene>
<dbReference type="InterPro" id="IPR018200">
    <property type="entry name" value="USP_CS"/>
</dbReference>
<feature type="region of interest" description="Disordered" evidence="1">
    <location>
        <begin position="322"/>
        <end position="359"/>
    </location>
</feature>
<feature type="domain" description="USP" evidence="2">
    <location>
        <begin position="8"/>
        <end position="287"/>
    </location>
</feature>
<evidence type="ECO:0000313" key="4">
    <source>
        <dbReference type="Proteomes" id="UP001178508"/>
    </source>
</evidence>
<sequence>MGPNLSFFTLEQFVQDISRQDAVWSSAPRANLIRHFMALRDAHLLTDRQSKRCLLQSFKKAVSDQEPQFRDDQQKDAHEFLTTVLNQISSPASSLTGTAARNSRTYTCPVEDNMTFKMKSTRTCKSCGDQSRRTEEFTNLSLNLVPGSTVENMIEDYLTETELEYKCSCGGNTSRMRVEFETMPRVLILHLKRFCYTSSYELMKVHQPVELSRDLVISSKQGGRCYSLCSTISHLGYSGEEGHYICDSVDPEDDPNQPTDHWLTFDDSKVTKTTGWIRAGGEMWDILEGGLDQKPKIRRTQEEQYQGDKLSLDQQIINGVTHISDGQRSSPQEGLACSLEQQQKAGERHDDEKQKKMKE</sequence>